<comment type="caution">
    <text evidence="1">The sequence shown here is derived from an EMBL/GenBank/DDBJ whole genome shotgun (WGS) entry which is preliminary data.</text>
</comment>
<proteinExistence type="predicted"/>
<gene>
    <name evidence="1" type="ORF">RFULGI_LOCUS4367</name>
</gene>
<protein>
    <submittedName>
        <fullName evidence="1">604_t:CDS:1</fullName>
    </submittedName>
</protein>
<dbReference type="EMBL" id="CAJVPZ010004329">
    <property type="protein sequence ID" value="CAG8544426.1"/>
    <property type="molecule type" value="Genomic_DNA"/>
</dbReference>
<evidence type="ECO:0000313" key="2">
    <source>
        <dbReference type="Proteomes" id="UP000789396"/>
    </source>
</evidence>
<organism evidence="1 2">
    <name type="scientific">Racocetra fulgida</name>
    <dbReference type="NCBI Taxonomy" id="60492"/>
    <lineage>
        <taxon>Eukaryota</taxon>
        <taxon>Fungi</taxon>
        <taxon>Fungi incertae sedis</taxon>
        <taxon>Mucoromycota</taxon>
        <taxon>Glomeromycotina</taxon>
        <taxon>Glomeromycetes</taxon>
        <taxon>Diversisporales</taxon>
        <taxon>Gigasporaceae</taxon>
        <taxon>Racocetra</taxon>
    </lineage>
</organism>
<dbReference type="Proteomes" id="UP000789396">
    <property type="component" value="Unassembled WGS sequence"/>
</dbReference>
<accession>A0A9N9FN21</accession>
<keyword evidence="2" id="KW-1185">Reference proteome</keyword>
<name>A0A9N9FN21_9GLOM</name>
<sequence>KSKSYLLPAIKLTTILTKFRKNYLNLKESCIKNYHVNNLINETKLQK</sequence>
<dbReference type="AlphaFoldDB" id="A0A9N9FN21"/>
<reference evidence="1" key="1">
    <citation type="submission" date="2021-06" db="EMBL/GenBank/DDBJ databases">
        <authorList>
            <person name="Kallberg Y."/>
            <person name="Tangrot J."/>
            <person name="Rosling A."/>
        </authorList>
    </citation>
    <scope>NUCLEOTIDE SEQUENCE</scope>
    <source>
        <strain evidence="1">IN212</strain>
    </source>
</reference>
<feature type="non-terminal residue" evidence="1">
    <location>
        <position position="1"/>
    </location>
</feature>
<evidence type="ECO:0000313" key="1">
    <source>
        <dbReference type="EMBL" id="CAG8544426.1"/>
    </source>
</evidence>